<dbReference type="PANTHER" id="PTHR35133">
    <property type="entry name" value="PROTEIN EFFECTOR OF TRANSCRIPTION 2-RELATED"/>
    <property type="match status" value="1"/>
</dbReference>
<protein>
    <recommendedName>
        <fullName evidence="3">GIY-YIG domain-containing protein</fullName>
    </recommendedName>
</protein>
<dbReference type="AlphaFoldDB" id="A0AAV6X827"/>
<name>A0AAV6X827_9LAMI</name>
<dbReference type="Pfam" id="PF19239">
    <property type="entry name" value="GIY_YIG_domain"/>
    <property type="match status" value="1"/>
</dbReference>
<gene>
    <name evidence="4" type="ORF">BUALT_Bualt09G0029500</name>
</gene>
<dbReference type="GO" id="GO:0003677">
    <property type="term" value="F:DNA binding"/>
    <property type="evidence" value="ECO:0007669"/>
    <property type="project" value="InterPro"/>
</dbReference>
<feature type="region of interest" description="Disordered" evidence="1">
    <location>
        <begin position="443"/>
        <end position="498"/>
    </location>
</feature>
<keyword evidence="2" id="KW-0472">Membrane</keyword>
<comment type="caution">
    <text evidence="4">The sequence shown here is derived from an EMBL/GenBank/DDBJ whole genome shotgun (WGS) entry which is preliminary data.</text>
</comment>
<dbReference type="GO" id="GO:0006355">
    <property type="term" value="P:regulation of DNA-templated transcription"/>
    <property type="evidence" value="ECO:0007669"/>
    <property type="project" value="InterPro"/>
</dbReference>
<evidence type="ECO:0000256" key="2">
    <source>
        <dbReference type="SAM" id="Phobius"/>
    </source>
</evidence>
<reference evidence="4" key="1">
    <citation type="submission" date="2019-10" db="EMBL/GenBank/DDBJ databases">
        <authorList>
            <person name="Zhang R."/>
            <person name="Pan Y."/>
            <person name="Wang J."/>
            <person name="Ma R."/>
            <person name="Yu S."/>
        </authorList>
    </citation>
    <scope>NUCLEOTIDE SEQUENCE</scope>
    <source>
        <strain evidence="4">LA-IB0</strain>
        <tissue evidence="4">Leaf</tissue>
    </source>
</reference>
<feature type="transmembrane region" description="Helical" evidence="2">
    <location>
        <begin position="7"/>
        <end position="26"/>
    </location>
</feature>
<organism evidence="4 5">
    <name type="scientific">Buddleja alternifolia</name>
    <dbReference type="NCBI Taxonomy" id="168488"/>
    <lineage>
        <taxon>Eukaryota</taxon>
        <taxon>Viridiplantae</taxon>
        <taxon>Streptophyta</taxon>
        <taxon>Embryophyta</taxon>
        <taxon>Tracheophyta</taxon>
        <taxon>Spermatophyta</taxon>
        <taxon>Magnoliopsida</taxon>
        <taxon>eudicotyledons</taxon>
        <taxon>Gunneridae</taxon>
        <taxon>Pentapetalae</taxon>
        <taxon>asterids</taxon>
        <taxon>lamiids</taxon>
        <taxon>Lamiales</taxon>
        <taxon>Scrophulariaceae</taxon>
        <taxon>Buddlejeae</taxon>
        <taxon>Buddleja</taxon>
    </lineage>
</organism>
<feature type="domain" description="GIY-YIG" evidence="3">
    <location>
        <begin position="77"/>
        <end position="166"/>
    </location>
</feature>
<dbReference type="EMBL" id="WHWC01000009">
    <property type="protein sequence ID" value="KAG8376112.1"/>
    <property type="molecule type" value="Genomic_DNA"/>
</dbReference>
<dbReference type="InterPro" id="IPR038909">
    <property type="entry name" value="Effector_transcript"/>
</dbReference>
<sequence length="498" mass="56388">MSFASVYCIFCSGLDLVLMHILLFYLDYYQILIGSSDWEDYSCGKQGAEKYRTQNLPSLISCAGVYELGIGISRPQSGRGPRILDSSSVVPVYLGQADNLRNRLQQYGRDGAHLGKEGPGLFTDIFSKGLPIVYRCAPVKSKKEAEITEKQLLDKFDYAWNKGSNGARRQDDIFKKLDRLAKASQFSRLAKKLLFFHPKKVGIKIQTCEPCLSKNGSNLSDMDNNVTFPRIFGIKRLQPRPMQYGSGDIYCTDKCGVAIGDGSLCTTPPVKGRKRCAKHKGRRVDGYISKLNREGKESSVAASIVSGMVSDPHVAGIEGAYTCENPINENFSPICGVVLGDGSPCEKKPFQRNKRCLEHKGRRIGNLSHSWGLTKSHSSSLLMLVDGLTNEIKINLMINALKMGPFADALIRDRPSDMEELMMIAQKYIYVEEMNEIKREERRVQKQLKDKTQGKNQERQGQRDRSRSIDHGRDNYRRRDDYHDLDRRDDRRREECRD</sequence>
<dbReference type="PANTHER" id="PTHR35133:SF1">
    <property type="entry name" value="PROTEIN EFFECTOR OF TRANSCRIPTION 2-RELATED"/>
    <property type="match status" value="1"/>
</dbReference>
<evidence type="ECO:0000256" key="1">
    <source>
        <dbReference type="SAM" id="MobiDB-lite"/>
    </source>
</evidence>
<accession>A0AAV6X827</accession>
<dbReference type="SMART" id="SM00465">
    <property type="entry name" value="GIYc"/>
    <property type="match status" value="1"/>
</dbReference>
<keyword evidence="5" id="KW-1185">Reference proteome</keyword>
<evidence type="ECO:0000259" key="3">
    <source>
        <dbReference type="SMART" id="SM00465"/>
    </source>
</evidence>
<evidence type="ECO:0000313" key="4">
    <source>
        <dbReference type="EMBL" id="KAG8376112.1"/>
    </source>
</evidence>
<dbReference type="InterPro" id="IPR000305">
    <property type="entry name" value="GIY-YIG_endonuc"/>
</dbReference>
<proteinExistence type="predicted"/>
<keyword evidence="2" id="KW-0812">Transmembrane</keyword>
<keyword evidence="2" id="KW-1133">Transmembrane helix</keyword>
<dbReference type="Proteomes" id="UP000826271">
    <property type="component" value="Unassembled WGS sequence"/>
</dbReference>
<evidence type="ECO:0000313" key="5">
    <source>
        <dbReference type="Proteomes" id="UP000826271"/>
    </source>
</evidence>